<dbReference type="EMBL" id="JAQQPM010000003">
    <property type="protein sequence ID" value="KAK2069134.1"/>
    <property type="molecule type" value="Genomic_DNA"/>
</dbReference>
<protein>
    <submittedName>
        <fullName evidence="1">Uncharacterized protein</fullName>
    </submittedName>
</protein>
<keyword evidence="2" id="KW-1185">Reference proteome</keyword>
<name>A0AAD9M9L5_9PEZI</name>
<proteinExistence type="predicted"/>
<sequence length="154" mass="16295">MCSDTSDIPCPPDPSRVGARVDLVSPEGRPLGKLIFLDPSAPRSATATHVRFVPHPTTENRYQDRVLVSIYTTGDLTRSAAACTLLRQFPLSFAPAPGRGFEAPLVEPLALGVGGDGIIGRRARVAFACCRGERGRVEWAPGVHGDGVVGFNSA</sequence>
<comment type="caution">
    <text evidence="1">The sequence shown here is derived from an EMBL/GenBank/DDBJ whole genome shotgun (WGS) entry which is preliminary data.</text>
</comment>
<accession>A0AAD9M9L5</accession>
<organism evidence="1 2">
    <name type="scientific">Phyllachora maydis</name>
    <dbReference type="NCBI Taxonomy" id="1825666"/>
    <lineage>
        <taxon>Eukaryota</taxon>
        <taxon>Fungi</taxon>
        <taxon>Dikarya</taxon>
        <taxon>Ascomycota</taxon>
        <taxon>Pezizomycotina</taxon>
        <taxon>Sordariomycetes</taxon>
        <taxon>Sordariomycetidae</taxon>
        <taxon>Phyllachorales</taxon>
        <taxon>Phyllachoraceae</taxon>
        <taxon>Phyllachora</taxon>
    </lineage>
</organism>
<evidence type="ECO:0000313" key="2">
    <source>
        <dbReference type="Proteomes" id="UP001217918"/>
    </source>
</evidence>
<reference evidence="1" key="1">
    <citation type="journal article" date="2023" name="Mol. Plant Microbe Interact.">
        <title>Elucidating the Obligate Nature and Biological Capacity of an Invasive Fungal Corn Pathogen.</title>
        <authorList>
            <person name="MacCready J.S."/>
            <person name="Roggenkamp E.M."/>
            <person name="Gdanetz K."/>
            <person name="Chilvers M.I."/>
        </authorList>
    </citation>
    <scope>NUCLEOTIDE SEQUENCE</scope>
    <source>
        <strain evidence="1">PM02</strain>
    </source>
</reference>
<dbReference type="Proteomes" id="UP001217918">
    <property type="component" value="Unassembled WGS sequence"/>
</dbReference>
<gene>
    <name evidence="1" type="ORF">P8C59_003739</name>
</gene>
<evidence type="ECO:0000313" key="1">
    <source>
        <dbReference type="EMBL" id="KAK2069134.1"/>
    </source>
</evidence>
<dbReference type="AlphaFoldDB" id="A0AAD9M9L5"/>